<dbReference type="OMA" id="WDRVPID"/>
<dbReference type="NCBIfam" id="TIGR01413">
    <property type="entry name" value="Dyp_perox_fam"/>
    <property type="match status" value="1"/>
</dbReference>
<proteinExistence type="predicted"/>
<dbReference type="GO" id="GO:0020037">
    <property type="term" value="F:heme binding"/>
    <property type="evidence" value="ECO:0007669"/>
    <property type="project" value="InterPro"/>
</dbReference>
<evidence type="ECO:0000256" key="5">
    <source>
        <dbReference type="ARBA" id="ARBA00023004"/>
    </source>
</evidence>
<dbReference type="STRING" id="5762.D2VIT8"/>
<dbReference type="VEuPathDB" id="AmoebaDB:NAEGRDRAFT_82644"/>
<evidence type="ECO:0000256" key="3">
    <source>
        <dbReference type="ARBA" id="ARBA00022723"/>
    </source>
</evidence>
<dbReference type="KEGG" id="ngr:NAEGRDRAFT_82644"/>
<dbReference type="GO" id="GO:0005829">
    <property type="term" value="C:cytosol"/>
    <property type="evidence" value="ECO:0007669"/>
    <property type="project" value="TreeGrafter"/>
</dbReference>
<keyword evidence="9" id="KW-1185">Reference proteome</keyword>
<dbReference type="PROSITE" id="PS51404">
    <property type="entry name" value="DYP_PEROXIDASE"/>
    <property type="match status" value="1"/>
</dbReference>
<name>D2VIT8_NAEGR</name>
<keyword evidence="4" id="KW-0560">Oxidoreductase</keyword>
<dbReference type="PANTHER" id="PTHR30521">
    <property type="entry name" value="DEFERROCHELATASE/PEROXIDASE"/>
    <property type="match status" value="1"/>
</dbReference>
<dbReference type="Proteomes" id="UP000006671">
    <property type="component" value="Unassembled WGS sequence"/>
</dbReference>
<dbReference type="Pfam" id="PF20628">
    <property type="entry name" value="Dyp_perox_C"/>
    <property type="match status" value="1"/>
</dbReference>
<dbReference type="RefSeq" id="XP_002676075.1">
    <property type="nucleotide sequence ID" value="XM_002676029.1"/>
</dbReference>
<dbReference type="eggNOG" id="ENOG502RQ5D">
    <property type="taxonomic scope" value="Eukaryota"/>
</dbReference>
<protein>
    <submittedName>
        <fullName evidence="8">Predicted protein</fullName>
    </submittedName>
</protein>
<dbReference type="GO" id="GO:0004601">
    <property type="term" value="F:peroxidase activity"/>
    <property type="evidence" value="ECO:0007669"/>
    <property type="project" value="UniProtKB-KW"/>
</dbReference>
<dbReference type="InParanoid" id="D2VIT8"/>
<dbReference type="InterPro" id="IPR011008">
    <property type="entry name" value="Dimeric_a/b-barrel"/>
</dbReference>
<dbReference type="InterPro" id="IPR006314">
    <property type="entry name" value="Dyp_peroxidase"/>
</dbReference>
<feature type="signal peptide" evidence="6">
    <location>
        <begin position="1"/>
        <end position="23"/>
    </location>
</feature>
<reference evidence="8 9" key="1">
    <citation type="journal article" date="2010" name="Cell">
        <title>The genome of Naegleria gruberi illuminates early eukaryotic versatility.</title>
        <authorList>
            <person name="Fritz-Laylin L.K."/>
            <person name="Prochnik S.E."/>
            <person name="Ginger M.L."/>
            <person name="Dacks J.B."/>
            <person name="Carpenter M.L."/>
            <person name="Field M.C."/>
            <person name="Kuo A."/>
            <person name="Paredez A."/>
            <person name="Chapman J."/>
            <person name="Pham J."/>
            <person name="Shu S."/>
            <person name="Neupane R."/>
            <person name="Cipriano M."/>
            <person name="Mancuso J."/>
            <person name="Tu H."/>
            <person name="Salamov A."/>
            <person name="Lindquist E."/>
            <person name="Shapiro H."/>
            <person name="Lucas S."/>
            <person name="Grigoriev I.V."/>
            <person name="Cande W.Z."/>
            <person name="Fulton C."/>
            <person name="Rokhsar D.S."/>
            <person name="Dawson S.C."/>
        </authorList>
    </citation>
    <scope>NUCLEOTIDE SEQUENCE [LARGE SCALE GENOMIC DNA]</scope>
    <source>
        <strain evidence="8 9">NEG-M</strain>
    </source>
</reference>
<dbReference type="SUPFAM" id="SSF54909">
    <property type="entry name" value="Dimeric alpha+beta barrel"/>
    <property type="match status" value="1"/>
</dbReference>
<dbReference type="AlphaFoldDB" id="D2VIT8"/>
<evidence type="ECO:0000256" key="4">
    <source>
        <dbReference type="ARBA" id="ARBA00023002"/>
    </source>
</evidence>
<evidence type="ECO:0000313" key="9">
    <source>
        <dbReference type="Proteomes" id="UP000006671"/>
    </source>
</evidence>
<sequence>MRSSRKLLKLAPLFAVASYGVISMKDTDLVSKFFNYDRKQFYHQFMPNHHFLVQAEEETLKPQSGVVTGNFPQMAIISIKLKDYKNYEKVLKAVSLVPSIVEELTGDKQVDAEDEFALPPVMINVALSTRFWNFLNSKDGATFKKPEGYTKDYETKTGEFGSMPYKETEIVLHVKAENTSICYQAIDQFLSNLPKDALESVNEHYGFQYQDSRDLSKFIDGINNPSGNDDRSVAALNSQKGSFLIHQKWVHHHHLDSKFSVKDQEAFVGRERVSGAELPTLPPSSHVARMRRPNGDIIPIVRQSFPYGTVSGEHGLLFIAYSNNIEKYETLLDAMVGKVHGKHNDAIMKFSNCHYSNYYYVPSINELNSIKTKFNK</sequence>
<dbReference type="EMBL" id="GG738874">
    <property type="protein sequence ID" value="EFC43331.1"/>
    <property type="molecule type" value="Genomic_DNA"/>
</dbReference>
<keyword evidence="6" id="KW-0732">Signal</keyword>
<evidence type="ECO:0000259" key="7">
    <source>
        <dbReference type="Pfam" id="PF20628"/>
    </source>
</evidence>
<feature type="chain" id="PRO_5003038534" evidence="6">
    <location>
        <begin position="24"/>
        <end position="376"/>
    </location>
</feature>
<dbReference type="GeneID" id="8852198"/>
<keyword evidence="3" id="KW-0479">Metal-binding</keyword>
<keyword evidence="2" id="KW-0575">Peroxidase</keyword>
<evidence type="ECO:0000256" key="2">
    <source>
        <dbReference type="ARBA" id="ARBA00022559"/>
    </source>
</evidence>
<evidence type="ECO:0000313" key="8">
    <source>
        <dbReference type="EMBL" id="EFC43331.1"/>
    </source>
</evidence>
<dbReference type="GO" id="GO:0046872">
    <property type="term" value="F:metal ion binding"/>
    <property type="evidence" value="ECO:0007669"/>
    <property type="project" value="UniProtKB-KW"/>
</dbReference>
<feature type="domain" description="Dyp-type peroxidase C-terminal" evidence="7">
    <location>
        <begin position="211"/>
        <end position="365"/>
    </location>
</feature>
<comment type="cofactor">
    <cofactor evidence="1">
        <name>heme b</name>
        <dbReference type="ChEBI" id="CHEBI:60344"/>
    </cofactor>
</comment>
<keyword evidence="5" id="KW-0408">Iron</keyword>
<dbReference type="InterPro" id="IPR048328">
    <property type="entry name" value="Dyp_perox_C"/>
</dbReference>
<dbReference type="OrthoDB" id="76259at2759"/>
<organism evidence="9">
    <name type="scientific">Naegleria gruberi</name>
    <name type="common">Amoeba</name>
    <dbReference type="NCBI Taxonomy" id="5762"/>
    <lineage>
        <taxon>Eukaryota</taxon>
        <taxon>Discoba</taxon>
        <taxon>Heterolobosea</taxon>
        <taxon>Tetramitia</taxon>
        <taxon>Eutetramitia</taxon>
        <taxon>Vahlkampfiidae</taxon>
        <taxon>Naegleria</taxon>
    </lineage>
</organism>
<evidence type="ECO:0000256" key="1">
    <source>
        <dbReference type="ARBA" id="ARBA00001970"/>
    </source>
</evidence>
<evidence type="ECO:0000256" key="6">
    <source>
        <dbReference type="SAM" id="SignalP"/>
    </source>
</evidence>
<accession>D2VIT8</accession>
<gene>
    <name evidence="8" type="ORF">NAEGRDRAFT_82644</name>
</gene>
<dbReference type="PANTHER" id="PTHR30521:SF0">
    <property type="entry name" value="DYP-TYPE PEROXIDASE FAMILY PROTEIN"/>
    <property type="match status" value="1"/>
</dbReference>